<accession>A0A4Z2E458</accession>
<name>A0A4Z2E458_9TELE</name>
<organism evidence="2 3">
    <name type="scientific">Liparis tanakae</name>
    <name type="common">Tanaka's snailfish</name>
    <dbReference type="NCBI Taxonomy" id="230148"/>
    <lineage>
        <taxon>Eukaryota</taxon>
        <taxon>Metazoa</taxon>
        <taxon>Chordata</taxon>
        <taxon>Craniata</taxon>
        <taxon>Vertebrata</taxon>
        <taxon>Euteleostomi</taxon>
        <taxon>Actinopterygii</taxon>
        <taxon>Neopterygii</taxon>
        <taxon>Teleostei</taxon>
        <taxon>Neoteleostei</taxon>
        <taxon>Acanthomorphata</taxon>
        <taxon>Eupercaria</taxon>
        <taxon>Perciformes</taxon>
        <taxon>Cottioidei</taxon>
        <taxon>Cottales</taxon>
        <taxon>Liparidae</taxon>
        <taxon>Liparis</taxon>
    </lineage>
</organism>
<reference evidence="2 3" key="1">
    <citation type="submission" date="2019-03" db="EMBL/GenBank/DDBJ databases">
        <title>First draft genome of Liparis tanakae, snailfish: a comprehensive survey of snailfish specific genes.</title>
        <authorList>
            <person name="Kim W."/>
            <person name="Song I."/>
            <person name="Jeong J.-H."/>
            <person name="Kim D."/>
            <person name="Kim S."/>
            <person name="Ryu S."/>
            <person name="Song J.Y."/>
            <person name="Lee S.K."/>
        </authorList>
    </citation>
    <scope>NUCLEOTIDE SEQUENCE [LARGE SCALE GENOMIC DNA]</scope>
    <source>
        <tissue evidence="2">Muscle</tissue>
    </source>
</reference>
<protein>
    <submittedName>
        <fullName evidence="2">Uncharacterized protein</fullName>
    </submittedName>
</protein>
<gene>
    <name evidence="2" type="ORF">EYF80_066339</name>
</gene>
<dbReference type="EMBL" id="SRLO01018132">
    <property type="protein sequence ID" value="TNN23539.1"/>
    <property type="molecule type" value="Genomic_DNA"/>
</dbReference>
<feature type="region of interest" description="Disordered" evidence="1">
    <location>
        <begin position="29"/>
        <end position="59"/>
    </location>
</feature>
<dbReference type="Proteomes" id="UP000314294">
    <property type="component" value="Unassembled WGS sequence"/>
</dbReference>
<proteinExistence type="predicted"/>
<feature type="compositionally biased region" description="Basic and acidic residues" evidence="1">
    <location>
        <begin position="31"/>
        <end position="53"/>
    </location>
</feature>
<evidence type="ECO:0000313" key="3">
    <source>
        <dbReference type="Proteomes" id="UP000314294"/>
    </source>
</evidence>
<sequence length="73" mass="8075">MRIKCSMCPVLRSSSSPSWKPVRNKAALHADGLRTESRRVAQKKQFSDPEVERGGTPAPPAARFLSYAFSSCH</sequence>
<dbReference type="AlphaFoldDB" id="A0A4Z2E458"/>
<keyword evidence="3" id="KW-1185">Reference proteome</keyword>
<evidence type="ECO:0000313" key="2">
    <source>
        <dbReference type="EMBL" id="TNN23539.1"/>
    </source>
</evidence>
<evidence type="ECO:0000256" key="1">
    <source>
        <dbReference type="SAM" id="MobiDB-lite"/>
    </source>
</evidence>
<comment type="caution">
    <text evidence="2">The sequence shown here is derived from an EMBL/GenBank/DDBJ whole genome shotgun (WGS) entry which is preliminary data.</text>
</comment>